<keyword evidence="1" id="KW-0175">Coiled coil</keyword>
<dbReference type="Proteomes" id="UP000440578">
    <property type="component" value="Unassembled WGS sequence"/>
</dbReference>
<evidence type="ECO:0000256" key="1">
    <source>
        <dbReference type="SAM" id="Coils"/>
    </source>
</evidence>
<evidence type="ECO:0000313" key="4">
    <source>
        <dbReference type="Proteomes" id="UP000440578"/>
    </source>
</evidence>
<dbReference type="EMBL" id="VIIS01001582">
    <property type="protein sequence ID" value="KAF0296082.1"/>
    <property type="molecule type" value="Genomic_DNA"/>
</dbReference>
<keyword evidence="4" id="KW-1185">Reference proteome</keyword>
<dbReference type="InterPro" id="IPR004244">
    <property type="entry name" value="Transposase_22"/>
</dbReference>
<gene>
    <name evidence="3" type="ORF">FJT64_006403</name>
</gene>
<feature type="region of interest" description="Disordered" evidence="2">
    <location>
        <begin position="221"/>
        <end position="258"/>
    </location>
</feature>
<dbReference type="Gene3D" id="3.30.70.1820">
    <property type="entry name" value="L1 transposable element, RRM domain"/>
    <property type="match status" value="1"/>
</dbReference>
<reference evidence="3 4" key="1">
    <citation type="submission" date="2019-07" db="EMBL/GenBank/DDBJ databases">
        <title>Draft genome assembly of a fouling barnacle, Amphibalanus amphitrite (Darwin, 1854): The first reference genome for Thecostraca.</title>
        <authorList>
            <person name="Kim W."/>
        </authorList>
    </citation>
    <scope>NUCLEOTIDE SEQUENCE [LARGE SCALE GENOMIC DNA]</scope>
    <source>
        <strain evidence="3">SNU_AA5</strain>
        <tissue evidence="3">Soma without cirri and trophi</tissue>
    </source>
</reference>
<protein>
    <submittedName>
        <fullName evidence="3">Uncharacterized protein</fullName>
    </submittedName>
</protein>
<feature type="coiled-coil region" evidence="1">
    <location>
        <begin position="39"/>
        <end position="66"/>
    </location>
</feature>
<organism evidence="3 4">
    <name type="scientific">Amphibalanus amphitrite</name>
    <name type="common">Striped barnacle</name>
    <name type="synonym">Balanus amphitrite</name>
    <dbReference type="NCBI Taxonomy" id="1232801"/>
    <lineage>
        <taxon>Eukaryota</taxon>
        <taxon>Metazoa</taxon>
        <taxon>Ecdysozoa</taxon>
        <taxon>Arthropoda</taxon>
        <taxon>Crustacea</taxon>
        <taxon>Multicrustacea</taxon>
        <taxon>Cirripedia</taxon>
        <taxon>Thoracica</taxon>
        <taxon>Thoracicalcarea</taxon>
        <taxon>Balanomorpha</taxon>
        <taxon>Balanoidea</taxon>
        <taxon>Balanidae</taxon>
        <taxon>Amphibalaninae</taxon>
        <taxon>Amphibalanus</taxon>
    </lineage>
</organism>
<sequence length="258" mass="28327">MDASTLKKTVLECLKDGELRGEFQSLIQEMVTGAVAEAMAARDTEIAELKDQLKRTTDQLNDLEQYSRRLCVNITGVPETTGESTDQIVTDLAKMAGVAVTPSDIDRSHRIGKLSDGKSRPIIVRFTNFTKRQEFYNARRELRKPRPVRGSTVSAETAGKTFVSDNLTKLNQHTMYVARNMKKEGKIHSAWTDVGKMKVRVKEGGQTKLIRSLEDLYAVADPARQPGAAPAESSSGARESSRGASSRGRSVRGGRAAQ</sequence>
<proteinExistence type="predicted"/>
<evidence type="ECO:0000313" key="3">
    <source>
        <dbReference type="EMBL" id="KAF0296082.1"/>
    </source>
</evidence>
<comment type="caution">
    <text evidence="3">The sequence shown here is derived from an EMBL/GenBank/DDBJ whole genome shotgun (WGS) entry which is preliminary data.</text>
</comment>
<name>A0A6A4VZ21_AMPAM</name>
<feature type="compositionally biased region" description="Low complexity" evidence="2">
    <location>
        <begin position="226"/>
        <end position="258"/>
    </location>
</feature>
<dbReference type="PANTHER" id="PTHR11505">
    <property type="entry name" value="L1 TRANSPOSABLE ELEMENT-RELATED"/>
    <property type="match status" value="1"/>
</dbReference>
<accession>A0A6A4VZ21</accession>
<evidence type="ECO:0000256" key="2">
    <source>
        <dbReference type="SAM" id="MobiDB-lite"/>
    </source>
</evidence>
<dbReference type="AlphaFoldDB" id="A0A6A4VZ21"/>